<reference evidence="3" key="1">
    <citation type="submission" date="2019-12" db="UniProtKB">
        <authorList>
            <consortium name="WormBaseParasite"/>
        </authorList>
    </citation>
    <scope>IDENTIFICATION</scope>
</reference>
<dbReference type="InterPro" id="IPR036397">
    <property type="entry name" value="RNaseH_sf"/>
</dbReference>
<evidence type="ECO:0000313" key="2">
    <source>
        <dbReference type="Proteomes" id="UP000046395"/>
    </source>
</evidence>
<dbReference type="STRING" id="70415.A0A5S6QHP4"/>
<evidence type="ECO:0000313" key="3">
    <source>
        <dbReference type="WBParaSite" id="TMUE_2000006377.1"/>
    </source>
</evidence>
<dbReference type="SUPFAM" id="SSF53098">
    <property type="entry name" value="Ribonuclease H-like"/>
    <property type="match status" value="1"/>
</dbReference>
<dbReference type="GO" id="GO:0003676">
    <property type="term" value="F:nucleic acid binding"/>
    <property type="evidence" value="ECO:0007669"/>
    <property type="project" value="InterPro"/>
</dbReference>
<dbReference type="Proteomes" id="UP000046395">
    <property type="component" value="Unassembled WGS sequence"/>
</dbReference>
<keyword evidence="2" id="KW-1185">Reference proteome</keyword>
<dbReference type="AlphaFoldDB" id="A0A5S6QHP4"/>
<sequence>MAELDAVIRGLNLALAWGLKGLEVLTDSATVHRWVSDGLSGKARLNTKAAGEMLIRRRIGTVQSWVEEYSLQVKISLVKSSENKADILTRVPKEWLKPREAVARPVCALTVETGVEKRIREIHHTAGHPGVRRTLYFTKRSDPEITRRQVQAITSGCEICKSVDPVP</sequence>
<name>A0A5S6QHP4_TRIMR</name>
<dbReference type="Pfam" id="PF13456">
    <property type="entry name" value="RVT_3"/>
    <property type="match status" value="1"/>
</dbReference>
<organism evidence="2 3">
    <name type="scientific">Trichuris muris</name>
    <name type="common">Mouse whipworm</name>
    <dbReference type="NCBI Taxonomy" id="70415"/>
    <lineage>
        <taxon>Eukaryota</taxon>
        <taxon>Metazoa</taxon>
        <taxon>Ecdysozoa</taxon>
        <taxon>Nematoda</taxon>
        <taxon>Enoplea</taxon>
        <taxon>Dorylaimia</taxon>
        <taxon>Trichinellida</taxon>
        <taxon>Trichuridae</taxon>
        <taxon>Trichuris</taxon>
    </lineage>
</organism>
<dbReference type="WBParaSite" id="TMUE_2000006377.1">
    <property type="protein sequence ID" value="TMUE_2000006377.1"/>
    <property type="gene ID" value="WBGene00299571"/>
</dbReference>
<accession>A0A5S6QHP4</accession>
<dbReference type="GO" id="GO:0004523">
    <property type="term" value="F:RNA-DNA hybrid ribonuclease activity"/>
    <property type="evidence" value="ECO:0007669"/>
    <property type="project" value="InterPro"/>
</dbReference>
<protein>
    <submittedName>
        <fullName evidence="3">RNase H domain-containing protein</fullName>
    </submittedName>
</protein>
<dbReference type="InterPro" id="IPR002156">
    <property type="entry name" value="RNaseH_domain"/>
</dbReference>
<proteinExistence type="predicted"/>
<evidence type="ECO:0000259" key="1">
    <source>
        <dbReference type="Pfam" id="PF13456"/>
    </source>
</evidence>
<dbReference type="Gene3D" id="3.30.420.10">
    <property type="entry name" value="Ribonuclease H-like superfamily/Ribonuclease H"/>
    <property type="match status" value="1"/>
</dbReference>
<dbReference type="InterPro" id="IPR012337">
    <property type="entry name" value="RNaseH-like_sf"/>
</dbReference>
<feature type="domain" description="RNase H type-1" evidence="1">
    <location>
        <begin position="1"/>
        <end position="38"/>
    </location>
</feature>